<keyword evidence="1" id="KW-0812">Transmembrane</keyword>
<protein>
    <submittedName>
        <fullName evidence="2">Uncharacterized protein</fullName>
    </submittedName>
</protein>
<gene>
    <name evidence="2" type="ORF">ENS31_07080</name>
</gene>
<reference evidence="2" key="1">
    <citation type="journal article" date="2020" name="mSystems">
        <title>Genome- and Community-Level Interaction Insights into Carbon Utilization and Element Cycling Functions of Hydrothermarchaeota in Hydrothermal Sediment.</title>
        <authorList>
            <person name="Zhou Z."/>
            <person name="Liu Y."/>
            <person name="Xu W."/>
            <person name="Pan J."/>
            <person name="Luo Z.H."/>
            <person name="Li M."/>
        </authorList>
    </citation>
    <scope>NUCLEOTIDE SEQUENCE [LARGE SCALE GENOMIC DNA]</scope>
    <source>
        <strain evidence="2">SpSt-479</strain>
    </source>
</reference>
<feature type="transmembrane region" description="Helical" evidence="1">
    <location>
        <begin position="97"/>
        <end position="117"/>
    </location>
</feature>
<dbReference type="EMBL" id="DSUJ01000008">
    <property type="protein sequence ID" value="HFI91282.1"/>
    <property type="molecule type" value="Genomic_DNA"/>
</dbReference>
<evidence type="ECO:0000313" key="2">
    <source>
        <dbReference type="EMBL" id="HFI91282.1"/>
    </source>
</evidence>
<name>A0A7V2ZJS2_9BACT</name>
<evidence type="ECO:0000256" key="1">
    <source>
        <dbReference type="SAM" id="Phobius"/>
    </source>
</evidence>
<dbReference type="AlphaFoldDB" id="A0A7V2ZJS2"/>
<organism evidence="2">
    <name type="scientific">Ignavibacterium album</name>
    <dbReference type="NCBI Taxonomy" id="591197"/>
    <lineage>
        <taxon>Bacteria</taxon>
        <taxon>Pseudomonadati</taxon>
        <taxon>Ignavibacteriota</taxon>
        <taxon>Ignavibacteria</taxon>
        <taxon>Ignavibacteriales</taxon>
        <taxon>Ignavibacteriaceae</taxon>
        <taxon>Ignavibacterium</taxon>
    </lineage>
</organism>
<sequence>MKPFSFTSKVLLVLTIAAGALWLGSYTVKLFSFFNLFDLDQNNSLILKSTLVDADLRLVIFGFLPVLTISISSYFAFIIFGIAFLFTSRINLKSNGWLFISLLIVLICLPFEAYLSIKDFNVIKMIIDNNINSSEAIEILKNRITVLSSFPIVSLILHYSLFVLFVFKPLTKKY</sequence>
<keyword evidence="1" id="KW-1133">Transmembrane helix</keyword>
<accession>A0A7V2ZJS2</accession>
<proteinExistence type="predicted"/>
<feature type="transmembrane region" description="Helical" evidence="1">
    <location>
        <begin position="58"/>
        <end position="85"/>
    </location>
</feature>
<feature type="transmembrane region" description="Helical" evidence="1">
    <location>
        <begin position="144"/>
        <end position="167"/>
    </location>
</feature>
<keyword evidence="1" id="KW-0472">Membrane</keyword>
<comment type="caution">
    <text evidence="2">The sequence shown here is derived from an EMBL/GenBank/DDBJ whole genome shotgun (WGS) entry which is preliminary data.</text>
</comment>